<feature type="region of interest" description="Disordered" evidence="1">
    <location>
        <begin position="368"/>
        <end position="397"/>
    </location>
</feature>
<dbReference type="PANTHER" id="PTHR46018">
    <property type="entry name" value="ZINC PHOSPHODIESTERASE ELAC PROTEIN 1"/>
    <property type="match status" value="1"/>
</dbReference>
<evidence type="ECO:0000313" key="4">
    <source>
        <dbReference type="EMBL" id="TWT81368.1"/>
    </source>
</evidence>
<dbReference type="SUPFAM" id="SSF56281">
    <property type="entry name" value="Metallo-hydrolase/oxidoreductase"/>
    <property type="match status" value="1"/>
</dbReference>
<keyword evidence="2" id="KW-0472">Membrane</keyword>
<dbReference type="OrthoDB" id="9800940at2"/>
<organism evidence="4 5">
    <name type="scientific">Novipirellula herctigrandis</name>
    <dbReference type="NCBI Taxonomy" id="2527986"/>
    <lineage>
        <taxon>Bacteria</taxon>
        <taxon>Pseudomonadati</taxon>
        <taxon>Planctomycetota</taxon>
        <taxon>Planctomycetia</taxon>
        <taxon>Pirellulales</taxon>
        <taxon>Pirellulaceae</taxon>
        <taxon>Novipirellula</taxon>
    </lineage>
</organism>
<dbReference type="InterPro" id="IPR036866">
    <property type="entry name" value="RibonucZ/Hydroxyglut_hydro"/>
</dbReference>
<feature type="transmembrane region" description="Helical" evidence="2">
    <location>
        <begin position="7"/>
        <end position="26"/>
    </location>
</feature>
<feature type="domain" description="Metallo-beta-lactamase" evidence="3">
    <location>
        <begin position="88"/>
        <end position="287"/>
    </location>
</feature>
<accession>A0A5C5Z1W4</accession>
<keyword evidence="2" id="KW-1133">Transmembrane helix</keyword>
<evidence type="ECO:0000313" key="5">
    <source>
        <dbReference type="Proteomes" id="UP000315010"/>
    </source>
</evidence>
<gene>
    <name evidence="4" type="primary">rbn</name>
    <name evidence="4" type="ORF">CA13_28200</name>
</gene>
<evidence type="ECO:0000256" key="2">
    <source>
        <dbReference type="SAM" id="Phobius"/>
    </source>
</evidence>
<reference evidence="4 5" key="1">
    <citation type="submission" date="2019-02" db="EMBL/GenBank/DDBJ databases">
        <title>Deep-cultivation of Planctomycetes and their phenomic and genomic characterization uncovers novel biology.</title>
        <authorList>
            <person name="Wiegand S."/>
            <person name="Jogler M."/>
            <person name="Boedeker C."/>
            <person name="Pinto D."/>
            <person name="Vollmers J."/>
            <person name="Rivas-Marin E."/>
            <person name="Kohn T."/>
            <person name="Peeters S.H."/>
            <person name="Heuer A."/>
            <person name="Rast P."/>
            <person name="Oberbeckmann S."/>
            <person name="Bunk B."/>
            <person name="Jeske O."/>
            <person name="Meyerdierks A."/>
            <person name="Storesund J.E."/>
            <person name="Kallscheuer N."/>
            <person name="Luecker S."/>
            <person name="Lage O.M."/>
            <person name="Pohl T."/>
            <person name="Merkel B.J."/>
            <person name="Hornburger P."/>
            <person name="Mueller R.-W."/>
            <person name="Bruemmer F."/>
            <person name="Labrenz M."/>
            <person name="Spormann A.M."/>
            <person name="Op Den Camp H."/>
            <person name="Overmann J."/>
            <person name="Amann R."/>
            <person name="Jetten M.S.M."/>
            <person name="Mascher T."/>
            <person name="Medema M.H."/>
            <person name="Devos D.P."/>
            <person name="Kaster A.-K."/>
            <person name="Ovreas L."/>
            <person name="Rohde M."/>
            <person name="Galperin M.Y."/>
            <person name="Jogler C."/>
        </authorList>
    </citation>
    <scope>NUCLEOTIDE SEQUENCE [LARGE SCALE GENOMIC DNA]</scope>
    <source>
        <strain evidence="4 5">CA13</strain>
    </source>
</reference>
<dbReference type="AlphaFoldDB" id="A0A5C5Z1W4"/>
<dbReference type="PANTHER" id="PTHR46018:SF2">
    <property type="entry name" value="ZINC PHOSPHODIESTERASE ELAC PROTEIN 1"/>
    <property type="match status" value="1"/>
</dbReference>
<dbReference type="GO" id="GO:0042781">
    <property type="term" value="F:3'-tRNA processing endoribonuclease activity"/>
    <property type="evidence" value="ECO:0007669"/>
    <property type="project" value="TreeGrafter"/>
</dbReference>
<dbReference type="RefSeq" id="WP_146397269.1">
    <property type="nucleotide sequence ID" value="NZ_SJPJ01000001.1"/>
</dbReference>
<keyword evidence="4" id="KW-0378">Hydrolase</keyword>
<keyword evidence="2" id="KW-0812">Transmembrane</keyword>
<feature type="compositionally biased region" description="Basic and acidic residues" evidence="1">
    <location>
        <begin position="380"/>
        <end position="397"/>
    </location>
</feature>
<dbReference type="NCBIfam" id="NF041257">
    <property type="entry name" value="GntH_guanitoxin"/>
    <property type="match status" value="1"/>
</dbReference>
<keyword evidence="5" id="KW-1185">Reference proteome</keyword>
<proteinExistence type="predicted"/>
<dbReference type="EMBL" id="SJPJ01000001">
    <property type="protein sequence ID" value="TWT81368.1"/>
    <property type="molecule type" value="Genomic_DNA"/>
</dbReference>
<name>A0A5C5Z1W4_9BACT</name>
<evidence type="ECO:0000256" key="1">
    <source>
        <dbReference type="SAM" id="MobiDB-lite"/>
    </source>
</evidence>
<evidence type="ECO:0000259" key="3">
    <source>
        <dbReference type="SMART" id="SM00849"/>
    </source>
</evidence>
<dbReference type="Gene3D" id="3.60.15.10">
    <property type="entry name" value="Ribonuclease Z/Hydroxyacylglutathione hydrolase-like"/>
    <property type="match status" value="1"/>
</dbReference>
<dbReference type="SMART" id="SM00849">
    <property type="entry name" value="Lactamase_B"/>
    <property type="match status" value="1"/>
</dbReference>
<dbReference type="EC" id="3.1.-.-" evidence="4"/>
<protein>
    <submittedName>
        <fullName evidence="4">Ribonuclease BN</fullName>
        <ecNumber evidence="4">3.1.-.-</ecNumber>
    </submittedName>
</protein>
<sequence length="426" mass="47147">MQRIKAIFSVVVLIAIGIVIGALLMARPDGDLPSLSKSAFAAGGKVESPTAEAPDRYVYYPGTEELKPDEIRVIACGTGMPSARRSQAATCFLVELGDGQKFLFDIGSGSHANIESLMIPSDYLTKVFITHLHTDHWGDLASLWAGGWTAGRTTPLEVWGPAGAREDMGTKYAVEHLLKAYNWDYMTRAVTINPIPGGINVHEFDYKGLNEVIYKEQGVTIRSFPAIHSGDGPVSFSLAWNDFKIVIGGDSAPNKWYPEYSQGADLAIHEAFMTSPQMMEKYGQPAQLAARINLSFHTSAQSFGKIMSMVKPRHAVAYHFFNDTDTRYDIYGGIRETYDGPLSMATDMMVWNVTRDEVVERMAVSPDEAWDVPGPNRPPGPDRSRKSEYTDFTLKGRLDTSDVNQSWLDDFMKQNNLKPEDLNAGQ</sequence>
<dbReference type="Pfam" id="PF12706">
    <property type="entry name" value="Lactamase_B_2"/>
    <property type="match status" value="1"/>
</dbReference>
<comment type="caution">
    <text evidence="4">The sequence shown here is derived from an EMBL/GenBank/DDBJ whole genome shotgun (WGS) entry which is preliminary data.</text>
</comment>
<dbReference type="InterPro" id="IPR001279">
    <property type="entry name" value="Metallo-B-lactamas"/>
</dbReference>
<dbReference type="Proteomes" id="UP000315010">
    <property type="component" value="Unassembled WGS sequence"/>
</dbReference>